<accession>A0ABQ8TU15</accession>
<dbReference type="EMBL" id="JAJSOF020000003">
    <property type="protein sequence ID" value="KAJ4450206.1"/>
    <property type="molecule type" value="Genomic_DNA"/>
</dbReference>
<organism evidence="2 3">
    <name type="scientific">Periplaneta americana</name>
    <name type="common">American cockroach</name>
    <name type="synonym">Blatta americana</name>
    <dbReference type="NCBI Taxonomy" id="6978"/>
    <lineage>
        <taxon>Eukaryota</taxon>
        <taxon>Metazoa</taxon>
        <taxon>Ecdysozoa</taxon>
        <taxon>Arthropoda</taxon>
        <taxon>Hexapoda</taxon>
        <taxon>Insecta</taxon>
        <taxon>Pterygota</taxon>
        <taxon>Neoptera</taxon>
        <taxon>Polyneoptera</taxon>
        <taxon>Dictyoptera</taxon>
        <taxon>Blattodea</taxon>
        <taxon>Blattoidea</taxon>
        <taxon>Blattidae</taxon>
        <taxon>Blattinae</taxon>
        <taxon>Periplaneta</taxon>
    </lineage>
</organism>
<proteinExistence type="predicted"/>
<evidence type="ECO:0000313" key="3">
    <source>
        <dbReference type="Proteomes" id="UP001148838"/>
    </source>
</evidence>
<comment type="caution">
    <text evidence="2">The sequence shown here is derived from an EMBL/GenBank/DDBJ whole genome shotgun (WGS) entry which is preliminary data.</text>
</comment>
<feature type="region of interest" description="Disordered" evidence="1">
    <location>
        <begin position="1"/>
        <end position="73"/>
    </location>
</feature>
<name>A0ABQ8TU15_PERAM</name>
<evidence type="ECO:0000256" key="1">
    <source>
        <dbReference type="SAM" id="MobiDB-lite"/>
    </source>
</evidence>
<protein>
    <submittedName>
        <fullName evidence="2">Uncharacterized protein</fullName>
    </submittedName>
</protein>
<sequence>MAGLSEGGNEPPGSLKARDKQHEPSAPQGMGLHYSLLVMGGGGGGGGDDDDDDDELLECHRGTRVFGENPCVD</sequence>
<evidence type="ECO:0000313" key="2">
    <source>
        <dbReference type="EMBL" id="KAJ4450206.1"/>
    </source>
</evidence>
<keyword evidence="3" id="KW-1185">Reference proteome</keyword>
<gene>
    <name evidence="2" type="ORF">ANN_01613</name>
</gene>
<dbReference type="Proteomes" id="UP001148838">
    <property type="component" value="Unassembled WGS sequence"/>
</dbReference>
<reference evidence="2 3" key="1">
    <citation type="journal article" date="2022" name="Allergy">
        <title>Genome assembly and annotation of Periplaneta americana reveal a comprehensive cockroach allergen profile.</title>
        <authorList>
            <person name="Wang L."/>
            <person name="Xiong Q."/>
            <person name="Saelim N."/>
            <person name="Wang L."/>
            <person name="Nong W."/>
            <person name="Wan A.T."/>
            <person name="Shi M."/>
            <person name="Liu X."/>
            <person name="Cao Q."/>
            <person name="Hui J.H.L."/>
            <person name="Sookrung N."/>
            <person name="Leung T.F."/>
            <person name="Tungtrongchitr A."/>
            <person name="Tsui S.K.W."/>
        </authorList>
    </citation>
    <scope>NUCLEOTIDE SEQUENCE [LARGE SCALE GENOMIC DNA]</scope>
    <source>
        <strain evidence="2">PWHHKU_190912</strain>
    </source>
</reference>
<feature type="compositionally biased region" description="Acidic residues" evidence="1">
    <location>
        <begin position="47"/>
        <end position="56"/>
    </location>
</feature>